<evidence type="ECO:0000256" key="2">
    <source>
        <dbReference type="SAM" id="MobiDB-lite"/>
    </source>
</evidence>
<dbReference type="EMBL" id="AUPL01004621">
    <property type="protein sequence ID" value="ESL07686.1"/>
    <property type="molecule type" value="Genomic_DNA"/>
</dbReference>
<evidence type="ECO:0008006" key="5">
    <source>
        <dbReference type="Google" id="ProtNLM"/>
    </source>
</evidence>
<feature type="region of interest" description="Disordered" evidence="2">
    <location>
        <begin position="259"/>
        <end position="296"/>
    </location>
</feature>
<comment type="similarity">
    <text evidence="1">Belongs to the TCP11 family.</text>
</comment>
<dbReference type="OrthoDB" id="276323at2759"/>
<dbReference type="PANTHER" id="PTHR12832">
    <property type="entry name" value="TESTIS-SPECIFIC PROTEIN PBS13 T-COMPLEX 11"/>
    <property type="match status" value="1"/>
</dbReference>
<dbReference type="InterPro" id="IPR008862">
    <property type="entry name" value="Tcp11"/>
</dbReference>
<gene>
    <name evidence="3" type="ORF">TRSC58_04621</name>
</gene>
<dbReference type="Pfam" id="PF05794">
    <property type="entry name" value="Tcp11"/>
    <property type="match status" value="1"/>
</dbReference>
<dbReference type="Proteomes" id="UP000031737">
    <property type="component" value="Unassembled WGS sequence"/>
</dbReference>
<protein>
    <recommendedName>
        <fullName evidence="5">T-complex protein 11</fullName>
    </recommendedName>
</protein>
<evidence type="ECO:0000313" key="4">
    <source>
        <dbReference type="Proteomes" id="UP000031737"/>
    </source>
</evidence>
<sequence>MSEKANTTHEIAETAAVCVQRISTLLKQVEDAGLHYNSADPMTADAVEHVLITDRWCCKTCGMTNLRTCPERGKPHRRRLVRVAQDVLRLIGSKAGQVVVRPPKLSASMNGRLRLRSLRRVTMNPQALLLAYYYAVLPSNEVDPLVAECAQQLVELLEQLKLNGAQPHIDEQYAIALLSSTSLMWQEYSKKFAADLSSLKGADRRAYQEVIVNGTKEAYVAATRELQKAPSNEELQSFVGLLHDRLSRLTPQEDLGNMKATILEKRRELEDSKEEKGHKMSEEEESKQQAEMSNNAASAKMPLTAATFLSDANTSGSEAEAAPPVMMGPEIPPDWYVDEHGRSRPLHSDPVRIRREKYVKFEFRAVKAYKTIITVPETKGDSVKEQLVSFMNEAQLAMLAEQCNCHPPDLRSVPRFLKLVIDGLLNALPRRLRSQAEQEVRDVLDWRIVRRSVMGSPGNIAALMRYVMMKVAEYGAPAKAEETLELAESMSKDLEACTPDLGTAVANAFRLMLSSIRQLHEDIAQYSLLVISPQLRDNAVPYIREFIAECLSKVDQWESSLAFVRRYFEDERVKAWTNSPAAVSATALTREERQLRGCLRYGFLDLLRSSGVQGNDRWHDYPTECFYFEKKVVFYATNTVQENSLLLLLSGSIATVLRGKGVDSRIVNDILKQLHDKFRLLLLDELTLPHLKTSVTSLVDEALAQRKTLPTLTESEITQLHGTVETMTNTTGNLYVVFEKRILSFIEAIVVHGQTDPPPLGLVTDSLRRLAALLQHVLVFNWEVYQPFYKEMLLLLAQEEAPAGA</sequence>
<organism evidence="3 4">
    <name type="scientific">Trypanosoma rangeli SC58</name>
    <dbReference type="NCBI Taxonomy" id="429131"/>
    <lineage>
        <taxon>Eukaryota</taxon>
        <taxon>Discoba</taxon>
        <taxon>Euglenozoa</taxon>
        <taxon>Kinetoplastea</taxon>
        <taxon>Metakinetoplastina</taxon>
        <taxon>Trypanosomatida</taxon>
        <taxon>Trypanosomatidae</taxon>
        <taxon>Trypanosoma</taxon>
        <taxon>Herpetosoma</taxon>
    </lineage>
</organism>
<dbReference type="VEuPathDB" id="TriTrypDB:TRSC58_04621"/>
<accession>A0A061J0Q0</accession>
<dbReference type="PANTHER" id="PTHR12832:SF11">
    <property type="entry name" value="LD23868P"/>
    <property type="match status" value="1"/>
</dbReference>
<evidence type="ECO:0000256" key="1">
    <source>
        <dbReference type="ARBA" id="ARBA00010954"/>
    </source>
</evidence>
<dbReference type="AlphaFoldDB" id="A0A061J0Q0"/>
<comment type="caution">
    <text evidence="3">The sequence shown here is derived from an EMBL/GenBank/DDBJ whole genome shotgun (WGS) entry which is preliminary data.</text>
</comment>
<evidence type="ECO:0000313" key="3">
    <source>
        <dbReference type="EMBL" id="ESL07686.1"/>
    </source>
</evidence>
<reference evidence="3 4" key="1">
    <citation type="submission" date="2013-07" db="EMBL/GenBank/DDBJ databases">
        <authorList>
            <person name="Stoco P.H."/>
            <person name="Wagner G."/>
            <person name="Gerber A."/>
            <person name="Zaha A."/>
            <person name="Thompson C."/>
            <person name="Bartholomeu D.C."/>
            <person name="Luckemeyer D.D."/>
            <person name="Bahia D."/>
            <person name="Loreto E."/>
            <person name="Prestes E.B."/>
            <person name="Lima F.M."/>
            <person name="Rodrigues-Luiz G."/>
            <person name="Vallejo G.A."/>
            <person name="Filho J.F."/>
            <person name="Monteiro K.M."/>
            <person name="Tyler K.M."/>
            <person name="de Almeida L.G."/>
            <person name="Ortiz M.F."/>
            <person name="Siervo M.A."/>
            <person name="de Moraes M.H."/>
            <person name="Cunha O.L."/>
            <person name="Mendonca-Neto R."/>
            <person name="Silva R."/>
            <person name="Teixeira S.M."/>
            <person name="Murta S.M."/>
            <person name="Sincero T.C."/>
            <person name="Mendes T.A."/>
            <person name="Urmenyi T.P."/>
            <person name="Silva V.G."/>
            <person name="da Rocha W.D."/>
            <person name="Andersson B."/>
            <person name="Romanha A.J."/>
            <person name="Steindel M."/>
            <person name="de Vasconcelos A.T."/>
            <person name="Grisard E.C."/>
        </authorList>
    </citation>
    <scope>NUCLEOTIDE SEQUENCE [LARGE SCALE GENOMIC DNA]</scope>
    <source>
        <strain evidence="3 4">SC58</strain>
    </source>
</reference>
<feature type="compositionally biased region" description="Basic and acidic residues" evidence="2">
    <location>
        <begin position="262"/>
        <end position="281"/>
    </location>
</feature>
<keyword evidence="4" id="KW-1185">Reference proteome</keyword>
<name>A0A061J0Q0_TRYRA</name>
<proteinExistence type="inferred from homology"/>
<dbReference type="GO" id="GO:0007165">
    <property type="term" value="P:signal transduction"/>
    <property type="evidence" value="ECO:0007669"/>
    <property type="project" value="TreeGrafter"/>
</dbReference>